<gene>
    <name evidence="1" type="ORF">MOO44_00915</name>
</gene>
<keyword evidence="1" id="KW-0614">Plasmid</keyword>
<dbReference type="AlphaFoldDB" id="A0A976RQS4"/>
<evidence type="ECO:0000313" key="1">
    <source>
        <dbReference type="EMBL" id="UQS85911.1"/>
    </source>
</evidence>
<dbReference type="Proteomes" id="UP000831181">
    <property type="component" value="Plasmid p1unnamed"/>
</dbReference>
<sequence>MFDEQSIVSASNESFRCGYYHKDGPLMSKKTGLSATAACIVLVTSSSVISLPTI</sequence>
<organism evidence="1 2">
    <name type="scientific">Nicoliella spurrieriana</name>
    <dbReference type="NCBI Taxonomy" id="2925830"/>
    <lineage>
        <taxon>Bacteria</taxon>
        <taxon>Bacillati</taxon>
        <taxon>Bacillota</taxon>
        <taxon>Bacilli</taxon>
        <taxon>Lactobacillales</taxon>
        <taxon>Lactobacillaceae</taxon>
        <taxon>Nicoliella</taxon>
    </lineage>
</organism>
<dbReference type="EMBL" id="CP093360">
    <property type="protein sequence ID" value="UQS85911.1"/>
    <property type="molecule type" value="Genomic_DNA"/>
</dbReference>
<dbReference type="KEGG" id="lbe:MOO44_00915"/>
<geneLocation type="plasmid" evidence="1 2">
    <name>p1unnamed</name>
</geneLocation>
<proteinExistence type="predicted"/>
<reference evidence="1" key="1">
    <citation type="journal article" date="2022" name="Int. J. Syst. Evol. Microbiol.">
        <title>Apilactobacillus apisilvae sp. nov., Nicolia spurrieriana gen. nov. sp. nov., Bombilactobacillus folatiphilus sp. nov. and Bombilactobacillus thymidiniphilus sp. nov., four new lactic acid bacterial isolates from stingless bees Tetragonula carbonaria and Austroplebeia australis.</title>
        <authorList>
            <person name="Oliphant S.A."/>
            <person name="Watson-Haigh N.S."/>
            <person name="Sumby K.M."/>
            <person name="Gardner J."/>
            <person name="Groom S."/>
            <person name="Jiranek V."/>
        </authorList>
    </citation>
    <scope>NUCLEOTIDE SEQUENCE</scope>
    <source>
        <strain evidence="1">SGEP1_A5</strain>
    </source>
</reference>
<evidence type="ECO:0000313" key="2">
    <source>
        <dbReference type="Proteomes" id="UP000831181"/>
    </source>
</evidence>
<accession>A0A976RQS4</accession>
<protein>
    <submittedName>
        <fullName evidence="1">Uncharacterized protein</fullName>
    </submittedName>
</protein>
<name>A0A976RQS4_9LACO</name>
<keyword evidence="2" id="KW-1185">Reference proteome</keyword>